<protein>
    <recommendedName>
        <fullName evidence="5">Cuticle protein 10.9</fullName>
    </recommendedName>
</protein>
<proteinExistence type="predicted"/>
<dbReference type="PANTHER" id="PTHR10380:SF235">
    <property type="entry name" value="CUTICULAR PROTEIN 73D, ISOFORM B"/>
    <property type="match status" value="1"/>
</dbReference>
<dbReference type="OrthoDB" id="6433771at2759"/>
<feature type="signal peptide" evidence="2">
    <location>
        <begin position="1"/>
        <end position="17"/>
    </location>
</feature>
<evidence type="ECO:0000256" key="1">
    <source>
        <dbReference type="PROSITE-ProRule" id="PRU00497"/>
    </source>
</evidence>
<reference evidence="3 4" key="1">
    <citation type="journal article" date="2019" name="Sci. Rep.">
        <title>Orb-weaving spider Araneus ventricosus genome elucidates the spidroin gene catalogue.</title>
        <authorList>
            <person name="Kono N."/>
            <person name="Nakamura H."/>
            <person name="Ohtoshi R."/>
            <person name="Moran D.A.P."/>
            <person name="Shinohara A."/>
            <person name="Yoshida Y."/>
            <person name="Fujiwara M."/>
            <person name="Mori M."/>
            <person name="Tomita M."/>
            <person name="Arakawa K."/>
        </authorList>
    </citation>
    <scope>NUCLEOTIDE SEQUENCE [LARGE SCALE GENOMIC DNA]</scope>
</reference>
<dbReference type="EMBL" id="BGPR01001042">
    <property type="protein sequence ID" value="GBM43789.1"/>
    <property type="molecule type" value="Genomic_DNA"/>
</dbReference>
<keyword evidence="4" id="KW-1185">Reference proteome</keyword>
<dbReference type="Pfam" id="PF00379">
    <property type="entry name" value="Chitin_bind_4"/>
    <property type="match status" value="1"/>
</dbReference>
<name>A0A4Y2FTV4_ARAVE</name>
<organism evidence="3 4">
    <name type="scientific">Araneus ventricosus</name>
    <name type="common">Orbweaver spider</name>
    <name type="synonym">Epeira ventricosa</name>
    <dbReference type="NCBI Taxonomy" id="182803"/>
    <lineage>
        <taxon>Eukaryota</taxon>
        <taxon>Metazoa</taxon>
        <taxon>Ecdysozoa</taxon>
        <taxon>Arthropoda</taxon>
        <taxon>Chelicerata</taxon>
        <taxon>Arachnida</taxon>
        <taxon>Araneae</taxon>
        <taxon>Araneomorphae</taxon>
        <taxon>Entelegynae</taxon>
        <taxon>Araneoidea</taxon>
        <taxon>Araneidae</taxon>
        <taxon>Araneus</taxon>
    </lineage>
</organism>
<evidence type="ECO:0000313" key="4">
    <source>
        <dbReference type="Proteomes" id="UP000499080"/>
    </source>
</evidence>
<evidence type="ECO:0008006" key="5">
    <source>
        <dbReference type="Google" id="ProtNLM"/>
    </source>
</evidence>
<accession>A0A4Y2FTV4</accession>
<keyword evidence="1" id="KW-0193">Cuticle</keyword>
<dbReference type="InterPro" id="IPR029070">
    <property type="entry name" value="Chitinase_insertion_sf"/>
</dbReference>
<dbReference type="Proteomes" id="UP000499080">
    <property type="component" value="Unassembled WGS sequence"/>
</dbReference>
<sequence length="111" mass="12138">MLAKILLLTAVITVVAGQIGFEKGEEFEGPFEPIPYSFGYSIKDEHGEQHRSEEKDESGVVTGSYGFVDEKGIHRIVYYIADKNGFRAKIVTNEPGTASQNPAGVLMESAQ</sequence>
<dbReference type="AlphaFoldDB" id="A0A4Y2FTV4"/>
<dbReference type="PROSITE" id="PS51155">
    <property type="entry name" value="CHIT_BIND_RR_2"/>
    <property type="match status" value="1"/>
</dbReference>
<gene>
    <name evidence="3" type="ORF">AVEN_92774_1</name>
</gene>
<dbReference type="InterPro" id="IPR000618">
    <property type="entry name" value="Insect_cuticle"/>
</dbReference>
<dbReference type="Gene3D" id="3.10.50.10">
    <property type="match status" value="1"/>
</dbReference>
<feature type="chain" id="PRO_5021477777" description="Cuticle protein 10.9" evidence="2">
    <location>
        <begin position="18"/>
        <end position="111"/>
    </location>
</feature>
<keyword evidence="2" id="KW-0732">Signal</keyword>
<comment type="caution">
    <text evidence="3">The sequence shown here is derived from an EMBL/GenBank/DDBJ whole genome shotgun (WGS) entry which is preliminary data.</text>
</comment>
<dbReference type="GO" id="GO:0062129">
    <property type="term" value="C:chitin-based extracellular matrix"/>
    <property type="evidence" value="ECO:0007669"/>
    <property type="project" value="TreeGrafter"/>
</dbReference>
<dbReference type="PANTHER" id="PTHR10380">
    <property type="entry name" value="CUTICLE PROTEIN"/>
    <property type="match status" value="1"/>
</dbReference>
<evidence type="ECO:0000313" key="3">
    <source>
        <dbReference type="EMBL" id="GBM43789.1"/>
    </source>
</evidence>
<dbReference type="InterPro" id="IPR050468">
    <property type="entry name" value="Cuticle_Struct_Prot"/>
</dbReference>
<dbReference type="GO" id="GO:0008010">
    <property type="term" value="F:structural constituent of chitin-based larval cuticle"/>
    <property type="evidence" value="ECO:0007669"/>
    <property type="project" value="TreeGrafter"/>
</dbReference>
<evidence type="ECO:0000256" key="2">
    <source>
        <dbReference type="SAM" id="SignalP"/>
    </source>
</evidence>